<dbReference type="Pfam" id="PF13692">
    <property type="entry name" value="Glyco_trans_1_4"/>
    <property type="match status" value="1"/>
</dbReference>
<name>A0A7W9TD51_9ACTN</name>
<protein>
    <submittedName>
        <fullName evidence="1">Glycosyltransferase involved in cell wall biosynthesis</fullName>
    </submittedName>
</protein>
<dbReference type="CDD" id="cd03801">
    <property type="entry name" value="GT4_PimA-like"/>
    <property type="match status" value="1"/>
</dbReference>
<sequence length="400" mass="43913">MTITPVSPRETRRRVVVVQPYVPGYRTSFFNHLQGRLSSAGVDLEVLYGLVPPQQAARRDAAPCACAVQVPSRRLPAPGGRSLLWRQVTDWAASADAVVLEQALRNLEAYPLLLRQMTRRPGGRPPRVAFWGHGRTYTKKTSRLQEAAKDALTRQAAWFFAYTQGGASHVASRGFPRDRITVLRNSVDTRELTVTRERADIQGTPEHAAAAALRERHHLKPGRTALYVGGLDTPKRIPFLLQCARRLATGLPGFKLLVAGDGVDRPLVEAASLAPDSPVLALGHRAGQDVALLGAVSDVMLMPGRVGLCAVDSFALRTPIVTTDWPWHAPEFEYLEHGRNAVVSRDDPEAYAVAVQQVLSDRSRLESLREACRKDAADYTADGMAERFCDGLLHMLGTRP</sequence>
<dbReference type="AlphaFoldDB" id="A0A7W9TD51"/>
<dbReference type="RefSeq" id="WP_221342683.1">
    <property type="nucleotide sequence ID" value="NZ_BAAARS010000005.1"/>
</dbReference>
<gene>
    <name evidence="1" type="ORF">HNR57_003777</name>
</gene>
<dbReference type="PANTHER" id="PTHR45947">
    <property type="entry name" value="SULFOQUINOVOSYL TRANSFERASE SQD2"/>
    <property type="match status" value="1"/>
</dbReference>
<keyword evidence="2" id="KW-1185">Reference proteome</keyword>
<reference evidence="1 2" key="1">
    <citation type="submission" date="2020-08" db="EMBL/GenBank/DDBJ databases">
        <title>Genomic Encyclopedia of Type Strains, Phase IV (KMG-IV): sequencing the most valuable type-strain genomes for metagenomic binning, comparative biology and taxonomic classification.</title>
        <authorList>
            <person name="Goeker M."/>
        </authorList>
    </citation>
    <scope>NUCLEOTIDE SEQUENCE [LARGE SCALE GENOMIC DNA]</scope>
    <source>
        <strain evidence="1 2">DSM 43350</strain>
    </source>
</reference>
<dbReference type="SUPFAM" id="SSF53756">
    <property type="entry name" value="UDP-Glycosyltransferase/glycogen phosphorylase"/>
    <property type="match status" value="1"/>
</dbReference>
<dbReference type="Proteomes" id="UP000591537">
    <property type="component" value="Unassembled WGS sequence"/>
</dbReference>
<comment type="caution">
    <text evidence="1">The sequence shown here is derived from an EMBL/GenBank/DDBJ whole genome shotgun (WGS) entry which is preliminary data.</text>
</comment>
<proteinExistence type="predicted"/>
<dbReference type="PANTHER" id="PTHR45947:SF3">
    <property type="entry name" value="SULFOQUINOVOSYL TRANSFERASE SQD2"/>
    <property type="match status" value="1"/>
</dbReference>
<accession>A0A7W9TD51</accession>
<dbReference type="Gene3D" id="3.40.50.2000">
    <property type="entry name" value="Glycogen Phosphorylase B"/>
    <property type="match status" value="2"/>
</dbReference>
<dbReference type="EMBL" id="JACHGV010000005">
    <property type="protein sequence ID" value="MBB6077851.1"/>
    <property type="molecule type" value="Genomic_DNA"/>
</dbReference>
<organism evidence="1 2">
    <name type="scientific">Streptomyces paradoxus</name>
    <dbReference type="NCBI Taxonomy" id="66375"/>
    <lineage>
        <taxon>Bacteria</taxon>
        <taxon>Bacillati</taxon>
        <taxon>Actinomycetota</taxon>
        <taxon>Actinomycetes</taxon>
        <taxon>Kitasatosporales</taxon>
        <taxon>Streptomycetaceae</taxon>
        <taxon>Streptomyces</taxon>
    </lineage>
</organism>
<evidence type="ECO:0000313" key="2">
    <source>
        <dbReference type="Proteomes" id="UP000591537"/>
    </source>
</evidence>
<dbReference type="GO" id="GO:0016757">
    <property type="term" value="F:glycosyltransferase activity"/>
    <property type="evidence" value="ECO:0007669"/>
    <property type="project" value="TreeGrafter"/>
</dbReference>
<evidence type="ECO:0000313" key="1">
    <source>
        <dbReference type="EMBL" id="MBB6077851.1"/>
    </source>
</evidence>
<dbReference type="InterPro" id="IPR050194">
    <property type="entry name" value="Glycosyltransferase_grp1"/>
</dbReference>
<keyword evidence="1" id="KW-0808">Transferase</keyword>